<dbReference type="Proteomes" id="UP000007800">
    <property type="component" value="Unassembled WGS sequence"/>
</dbReference>
<gene>
    <name evidence="2" type="ORF">Pmar_PMAR008207</name>
</gene>
<dbReference type="AlphaFoldDB" id="C5LNJ0"/>
<dbReference type="GO" id="GO:0031146">
    <property type="term" value="P:SCF-dependent proteasomal ubiquitin-dependent protein catabolic process"/>
    <property type="evidence" value="ECO:0007669"/>
    <property type="project" value="TreeGrafter"/>
</dbReference>
<feature type="region of interest" description="Disordered" evidence="1">
    <location>
        <begin position="720"/>
        <end position="761"/>
    </location>
</feature>
<dbReference type="InterPro" id="IPR006553">
    <property type="entry name" value="Leu-rich_rpt_Cys-con_subtyp"/>
</dbReference>
<dbReference type="InParanoid" id="C5LNJ0"/>
<dbReference type="PANTHER" id="PTHR13318">
    <property type="entry name" value="PARTNER OF PAIRED, ISOFORM B-RELATED"/>
    <property type="match status" value="1"/>
</dbReference>
<dbReference type="OMA" id="CGYMPSD"/>
<keyword evidence="3" id="KW-1185">Reference proteome</keyword>
<evidence type="ECO:0000313" key="2">
    <source>
        <dbReference type="EMBL" id="EER01741.1"/>
    </source>
</evidence>
<evidence type="ECO:0000256" key="1">
    <source>
        <dbReference type="SAM" id="MobiDB-lite"/>
    </source>
</evidence>
<dbReference type="EMBL" id="GG683778">
    <property type="protein sequence ID" value="EER01741.1"/>
    <property type="molecule type" value="Genomic_DNA"/>
</dbReference>
<dbReference type="InterPro" id="IPR032675">
    <property type="entry name" value="LRR_dom_sf"/>
</dbReference>
<name>C5LNJ0_PERM5</name>
<dbReference type="SUPFAM" id="SSF52047">
    <property type="entry name" value="RNI-like"/>
    <property type="match status" value="1"/>
</dbReference>
<reference evidence="2 3" key="1">
    <citation type="submission" date="2008-07" db="EMBL/GenBank/DDBJ databases">
        <authorList>
            <person name="El-Sayed N."/>
            <person name="Caler E."/>
            <person name="Inman J."/>
            <person name="Amedeo P."/>
            <person name="Hass B."/>
            <person name="Wortman J."/>
        </authorList>
    </citation>
    <scope>NUCLEOTIDE SEQUENCE [LARGE SCALE GENOMIC DNA]</scope>
    <source>
        <strain evidence="3">ATCC 50983 / TXsc</strain>
    </source>
</reference>
<proteinExistence type="predicted"/>
<dbReference type="OrthoDB" id="550575at2759"/>
<feature type="compositionally biased region" description="Low complexity" evidence="1">
    <location>
        <begin position="722"/>
        <end position="747"/>
    </location>
</feature>
<dbReference type="GeneID" id="9040316"/>
<dbReference type="RefSeq" id="XP_002769023.1">
    <property type="nucleotide sequence ID" value="XM_002768977.1"/>
</dbReference>
<evidence type="ECO:0000313" key="3">
    <source>
        <dbReference type="Proteomes" id="UP000007800"/>
    </source>
</evidence>
<organism evidence="3">
    <name type="scientific">Perkinsus marinus (strain ATCC 50983 / TXsc)</name>
    <dbReference type="NCBI Taxonomy" id="423536"/>
    <lineage>
        <taxon>Eukaryota</taxon>
        <taxon>Sar</taxon>
        <taxon>Alveolata</taxon>
        <taxon>Perkinsozoa</taxon>
        <taxon>Perkinsea</taxon>
        <taxon>Perkinsida</taxon>
        <taxon>Perkinsidae</taxon>
        <taxon>Perkinsus</taxon>
    </lineage>
</organism>
<dbReference type="GO" id="GO:0019005">
    <property type="term" value="C:SCF ubiquitin ligase complex"/>
    <property type="evidence" value="ECO:0007669"/>
    <property type="project" value="TreeGrafter"/>
</dbReference>
<sequence length="773" mass="83816">MTSSSTSEISMPKVMPTASELAERIMLPGAGGRRTGAAYEELRRLPTSLLRETLEILVHYNYVSDNVLIQCMGQDLFSLNLTGAYNLRKSLLAYIPRECPNLRILNLSYCRQVNNRLVSAILVSCRYLQTLILEGCVRISDSAFVAEGGQPQLGLARLQQLSVGGCGQLSAFALQRVTDVAKKTLVKLDVSQTGAKSPCFDKLITRCLGRGLTYLDCSGTAVTDQALTDPDLSLLPLQHIMIGACSKVTDIGIAALASKSPDLVSFSSKWCAQLGDESVIALSQYCPNLKRLDLGNSKVTEKGLLRLPAGLEALSLEWCLHIDKDCILKLHYLNNLKELNISNCLCFGKPQNVVTSKEVCQVLIANPGIEKLQLAGLEACGTQETLEVIRDHLPMLKVLDILLTSKEEEDAAGLVEGMQTLTSEGCSLLTSLTLDLSKLSEKAATDIILASLGLPNLPLLRNISITVPSLSQIAFETILADRCTLDSIEIRGPCPGLNDCALHKWLCGYMPSDGRLPLLDQVLRSGISIHDDHHHHDQQQKQQQRFSGGGLPGYYYNSIRTPTSAHGTVRSESNCVGLSDSDATVVRFSGQRLLPKKVYFVSSSSSEAETAAPPSSRCYHQRNDANTYKKPAFPLLFDEHAQALQRVRRLIITDGLSGLTDEGVYMLSRILTYVQQLELLGCCDGVSEESAEVLKRRCRALKTLHITDSNQQLIVKVDNSKSSSFHSSHTTTTGPPTSSSSRGSAAAAGGGGGSNRSRRVHFGTAATVAPTLL</sequence>
<dbReference type="SMART" id="SM00367">
    <property type="entry name" value="LRR_CC"/>
    <property type="match status" value="6"/>
</dbReference>
<protein>
    <submittedName>
        <fullName evidence="2">F-box/leucine rich repeat protein, putative</fullName>
    </submittedName>
</protein>
<dbReference type="Gene3D" id="3.80.10.10">
    <property type="entry name" value="Ribonuclease Inhibitor"/>
    <property type="match status" value="4"/>
</dbReference>
<accession>C5LNJ0</accession>